<reference evidence="2" key="1">
    <citation type="submission" date="2014-01" db="EMBL/GenBank/DDBJ databases">
        <authorList>
            <person name="Brown-Elliot B."/>
            <person name="Wallace R."/>
            <person name="Lenaerts A."/>
            <person name="Ordway D."/>
            <person name="DeGroote M.A."/>
            <person name="Parker T."/>
            <person name="Sizemore C."/>
            <person name="Tallon L.J."/>
            <person name="Sadzewicz L.K."/>
            <person name="Sengamalay N."/>
            <person name="Fraser C.M."/>
            <person name="Hine E."/>
            <person name="Shefchek K.A."/>
            <person name="Das S.P."/>
            <person name="Tettelin H."/>
        </authorList>
    </citation>
    <scope>NUCLEOTIDE SEQUENCE [LARGE SCALE GENOMIC DNA]</scope>
    <source>
        <strain evidence="2">4042</strain>
    </source>
</reference>
<dbReference type="PATRIC" id="fig|1299334.3.peg.2230"/>
<dbReference type="InterPro" id="IPR004485">
    <property type="entry name" value="Cobalamin_biosynth_CobD/CbiB"/>
</dbReference>
<feature type="transmembrane region" description="Helical" evidence="1">
    <location>
        <begin position="57"/>
        <end position="77"/>
    </location>
</feature>
<dbReference type="Pfam" id="PF03186">
    <property type="entry name" value="CobD_Cbib"/>
    <property type="match status" value="1"/>
</dbReference>
<dbReference type="UniPathway" id="UPA00148"/>
<accession>X8DCV3</accession>
<comment type="caution">
    <text evidence="2">The sequence shown here is derived from an EMBL/GenBank/DDBJ whole genome shotgun (WGS) entry which is preliminary data.</text>
</comment>
<keyword evidence="1" id="KW-0812">Transmembrane</keyword>
<keyword evidence="1" id="KW-1133">Transmembrane helix</keyword>
<organism evidence="2">
    <name type="scientific">Mycobacterium xenopi 4042</name>
    <dbReference type="NCBI Taxonomy" id="1299334"/>
    <lineage>
        <taxon>Bacteria</taxon>
        <taxon>Bacillati</taxon>
        <taxon>Actinomycetota</taxon>
        <taxon>Actinomycetes</taxon>
        <taxon>Mycobacteriales</taxon>
        <taxon>Mycobacteriaceae</taxon>
        <taxon>Mycobacterium</taxon>
    </lineage>
</organism>
<dbReference type="GO" id="GO:0009236">
    <property type="term" value="P:cobalamin biosynthetic process"/>
    <property type="evidence" value="ECO:0007669"/>
    <property type="project" value="UniProtKB-UniPathway"/>
</dbReference>
<evidence type="ECO:0000313" key="2">
    <source>
        <dbReference type="EMBL" id="EUA65578.1"/>
    </source>
</evidence>
<name>X8DCV3_MYCXE</name>
<dbReference type="EMBL" id="JAOB01000026">
    <property type="protein sequence ID" value="EUA65578.1"/>
    <property type="molecule type" value="Genomic_DNA"/>
</dbReference>
<evidence type="ECO:0000256" key="1">
    <source>
        <dbReference type="SAM" id="Phobius"/>
    </source>
</evidence>
<dbReference type="GO" id="GO:0016020">
    <property type="term" value="C:membrane"/>
    <property type="evidence" value="ECO:0007669"/>
    <property type="project" value="InterPro"/>
</dbReference>
<proteinExistence type="predicted"/>
<keyword evidence="1" id="KW-0472">Membrane</keyword>
<gene>
    <name evidence="2" type="ORF">I553_8067</name>
</gene>
<dbReference type="GO" id="GO:0048472">
    <property type="term" value="F:threonine-phosphate decarboxylase activity"/>
    <property type="evidence" value="ECO:0007669"/>
    <property type="project" value="InterPro"/>
</dbReference>
<dbReference type="AlphaFoldDB" id="X8DCV3"/>
<sequence>MRPCRDADIDPPGRLAGVALGYLADLLLSDPKRGHPVAGFGGVAALLERITYRDNRIAGAVHVGVLVGAVGVLGTTLQRAAERRARGGP</sequence>
<protein>
    <submittedName>
        <fullName evidence="2">CobD/Cbib family protein</fullName>
    </submittedName>
</protein>